<dbReference type="EMBL" id="ML996689">
    <property type="protein sequence ID" value="KAF2403967.1"/>
    <property type="molecule type" value="Genomic_DNA"/>
</dbReference>
<accession>A0A6G1I7E8</accession>
<organism evidence="3 4">
    <name type="scientific">Trichodelitschia bisporula</name>
    <dbReference type="NCBI Taxonomy" id="703511"/>
    <lineage>
        <taxon>Eukaryota</taxon>
        <taxon>Fungi</taxon>
        <taxon>Dikarya</taxon>
        <taxon>Ascomycota</taxon>
        <taxon>Pezizomycotina</taxon>
        <taxon>Dothideomycetes</taxon>
        <taxon>Dothideomycetes incertae sedis</taxon>
        <taxon>Phaeotrichales</taxon>
        <taxon>Phaeotrichaceae</taxon>
        <taxon>Trichodelitschia</taxon>
    </lineage>
</organism>
<evidence type="ECO:0000256" key="2">
    <source>
        <dbReference type="SAM" id="SignalP"/>
    </source>
</evidence>
<dbReference type="AlphaFoldDB" id="A0A6G1I7E8"/>
<gene>
    <name evidence="3" type="ORF">EJ06DRAFT_300916</name>
</gene>
<reference evidence="3" key="1">
    <citation type="journal article" date="2020" name="Stud. Mycol.">
        <title>101 Dothideomycetes genomes: a test case for predicting lifestyles and emergence of pathogens.</title>
        <authorList>
            <person name="Haridas S."/>
            <person name="Albert R."/>
            <person name="Binder M."/>
            <person name="Bloem J."/>
            <person name="Labutti K."/>
            <person name="Salamov A."/>
            <person name="Andreopoulos B."/>
            <person name="Baker S."/>
            <person name="Barry K."/>
            <person name="Bills G."/>
            <person name="Bluhm B."/>
            <person name="Cannon C."/>
            <person name="Castanera R."/>
            <person name="Culley D."/>
            <person name="Daum C."/>
            <person name="Ezra D."/>
            <person name="Gonzalez J."/>
            <person name="Henrissat B."/>
            <person name="Kuo A."/>
            <person name="Liang C."/>
            <person name="Lipzen A."/>
            <person name="Lutzoni F."/>
            <person name="Magnuson J."/>
            <person name="Mondo S."/>
            <person name="Nolan M."/>
            <person name="Ohm R."/>
            <person name="Pangilinan J."/>
            <person name="Park H.-J."/>
            <person name="Ramirez L."/>
            <person name="Alfaro M."/>
            <person name="Sun H."/>
            <person name="Tritt A."/>
            <person name="Yoshinaga Y."/>
            <person name="Zwiers L.-H."/>
            <person name="Turgeon B."/>
            <person name="Goodwin S."/>
            <person name="Spatafora J."/>
            <person name="Crous P."/>
            <person name="Grigoriev I."/>
        </authorList>
    </citation>
    <scope>NUCLEOTIDE SEQUENCE</scope>
    <source>
        <strain evidence="3">CBS 262.69</strain>
    </source>
</reference>
<feature type="region of interest" description="Disordered" evidence="1">
    <location>
        <begin position="181"/>
        <end position="203"/>
    </location>
</feature>
<dbReference type="Proteomes" id="UP000799640">
    <property type="component" value="Unassembled WGS sequence"/>
</dbReference>
<sequence length="220" mass="24251">MHLTKALLAVLSFGAVALALPADAAPAEAATPAAPADYCDKYEGRERRDCQSDANYCNKFDGRERRDCQSQRAPPRNDYCNKYEGRERRECQSDPNYCNKFDGRERRDCQSQRGNVGNNNGPGWNPGFNPGNPGFNPGNPGWNDRRCEDFRRNEPLSEYVSPKSEVRVARLIIPGVASASARTAAASAPSGAGRQAAGRVRERVPTLKRGDIVPETLMYI</sequence>
<feature type="compositionally biased region" description="Low complexity" evidence="1">
    <location>
        <begin position="114"/>
        <end position="141"/>
    </location>
</feature>
<proteinExistence type="predicted"/>
<evidence type="ECO:0000313" key="4">
    <source>
        <dbReference type="Proteomes" id="UP000799640"/>
    </source>
</evidence>
<keyword evidence="2" id="KW-0732">Signal</keyword>
<evidence type="ECO:0000313" key="3">
    <source>
        <dbReference type="EMBL" id="KAF2403967.1"/>
    </source>
</evidence>
<feature type="chain" id="PRO_5026214372" evidence="2">
    <location>
        <begin position="20"/>
        <end position="220"/>
    </location>
</feature>
<evidence type="ECO:0000256" key="1">
    <source>
        <dbReference type="SAM" id="MobiDB-lite"/>
    </source>
</evidence>
<keyword evidence="4" id="KW-1185">Reference proteome</keyword>
<name>A0A6G1I7E8_9PEZI</name>
<protein>
    <submittedName>
        <fullName evidence="3">Uncharacterized protein</fullName>
    </submittedName>
</protein>
<feature type="signal peptide" evidence="2">
    <location>
        <begin position="1"/>
        <end position="19"/>
    </location>
</feature>
<feature type="region of interest" description="Disordered" evidence="1">
    <location>
        <begin position="109"/>
        <end position="141"/>
    </location>
</feature>
<feature type="compositionally biased region" description="Low complexity" evidence="1">
    <location>
        <begin position="181"/>
        <end position="198"/>
    </location>
</feature>